<dbReference type="SUPFAM" id="SSF49899">
    <property type="entry name" value="Concanavalin A-like lectins/glucanases"/>
    <property type="match status" value="1"/>
</dbReference>
<evidence type="ECO:0000256" key="10">
    <source>
        <dbReference type="SAM" id="MobiDB-lite"/>
    </source>
</evidence>
<evidence type="ECO:0000256" key="5">
    <source>
        <dbReference type="ARBA" id="ARBA00022824"/>
    </source>
</evidence>
<evidence type="ECO:0000256" key="9">
    <source>
        <dbReference type="RuleBase" id="RU362126"/>
    </source>
</evidence>
<evidence type="ECO:0000256" key="6">
    <source>
        <dbReference type="ARBA" id="ARBA00022833"/>
    </source>
</evidence>
<evidence type="ECO:0000313" key="11">
    <source>
        <dbReference type="EMBL" id="KAK2962182.1"/>
    </source>
</evidence>
<dbReference type="EMBL" id="JARBJD010000012">
    <property type="protein sequence ID" value="KAK2962182.1"/>
    <property type="molecule type" value="Genomic_DNA"/>
</dbReference>
<keyword evidence="7" id="KW-0106">Calcium</keyword>
<dbReference type="SUPFAM" id="SSF63887">
    <property type="entry name" value="P-domain of calnexin/calreticulin"/>
    <property type="match status" value="1"/>
</dbReference>
<comment type="subcellular location">
    <subcellularLocation>
        <location evidence="1">Endoplasmic reticulum</location>
    </subcellularLocation>
</comment>
<comment type="caution">
    <text evidence="11">The sequence shown here is derived from an EMBL/GenBank/DDBJ whole genome shotgun (WGS) entry which is preliminary data.</text>
</comment>
<keyword evidence="3" id="KW-0479">Metal-binding</keyword>
<keyword evidence="9" id="KW-0732">Signal</keyword>
<feature type="compositionally biased region" description="Acidic residues" evidence="10">
    <location>
        <begin position="376"/>
        <end position="406"/>
    </location>
</feature>
<feature type="compositionally biased region" description="Acidic residues" evidence="10">
    <location>
        <begin position="215"/>
        <end position="225"/>
    </location>
</feature>
<comment type="similarity">
    <text evidence="2 9">Belongs to the calreticulin family.</text>
</comment>
<evidence type="ECO:0000256" key="7">
    <source>
        <dbReference type="ARBA" id="ARBA00022837"/>
    </source>
</evidence>
<sequence>MVIAIVAFLTLLPEVHSTIYFKEEFDRDWASRWVESTALKDWQRGAWKWDAPKKYHNKEKARGIRTVGDNRYYQLTADLGKTYSSVNKTLILSYTVKNEQTFDCAGTYIKLLPEVITQENFTSSDPYYVLFGPDICGRLNNKLRFVIQKGQKTYPCKQEMNCSDGSDTHLYTLFIHFTNFTYDVHIDDERKYWGKLWEHFDFMEPPMIPDPDATQPDDWESDPEIPDPKEKMPEEYLQPMTIPDPKNQKPHDWDEETEGVWVQPMIPNPKYKGKWRPKLVKNPNYQGEWKAPLIPNPKYAPSLQTVPFKRIRYVGIDVWQVTAGSLFDNFFIGDDVSEYRQFIESTWVLQNKAEKNSMDRGSGKELFDRRPTVYDDLPDPDDTDVADEDLDADEDEEDEDGNSIEL</sequence>
<evidence type="ECO:0000313" key="12">
    <source>
        <dbReference type="Proteomes" id="UP001281761"/>
    </source>
</evidence>
<evidence type="ECO:0000256" key="8">
    <source>
        <dbReference type="ARBA" id="ARBA00023186"/>
    </source>
</evidence>
<dbReference type="Gene3D" id="2.10.250.10">
    <property type="entry name" value="Calreticulin/calnexin, P domain"/>
    <property type="match status" value="1"/>
</dbReference>
<evidence type="ECO:0000256" key="1">
    <source>
        <dbReference type="ARBA" id="ARBA00004240"/>
    </source>
</evidence>
<protein>
    <submittedName>
        <fullName evidence="11">Calnexin like protein</fullName>
    </submittedName>
</protein>
<feature type="region of interest" description="Disordered" evidence="10">
    <location>
        <begin position="208"/>
        <end position="230"/>
    </location>
</feature>
<dbReference type="PROSITE" id="PS00804">
    <property type="entry name" value="CALRETICULIN_2"/>
    <property type="match status" value="1"/>
</dbReference>
<feature type="region of interest" description="Disordered" evidence="10">
    <location>
        <begin position="354"/>
        <end position="406"/>
    </location>
</feature>
<dbReference type="PANTHER" id="PTHR11073:SF2">
    <property type="entry name" value="CALRETICULIN"/>
    <property type="match status" value="1"/>
</dbReference>
<dbReference type="Gene3D" id="2.60.120.200">
    <property type="match status" value="1"/>
</dbReference>
<evidence type="ECO:0000256" key="3">
    <source>
        <dbReference type="ARBA" id="ARBA00022723"/>
    </source>
</evidence>
<dbReference type="InterPro" id="IPR001580">
    <property type="entry name" value="Calret/calnex"/>
</dbReference>
<evidence type="ECO:0000256" key="4">
    <source>
        <dbReference type="ARBA" id="ARBA00022734"/>
    </source>
</evidence>
<gene>
    <name evidence="11" type="ORF">BLNAU_2842</name>
</gene>
<accession>A0ABQ9YEM3</accession>
<dbReference type="InterPro" id="IPR013320">
    <property type="entry name" value="ConA-like_dom_sf"/>
</dbReference>
<feature type="compositionally biased region" description="Basic and acidic residues" evidence="10">
    <location>
        <begin position="354"/>
        <end position="373"/>
    </location>
</feature>
<evidence type="ECO:0000256" key="2">
    <source>
        <dbReference type="ARBA" id="ARBA00010983"/>
    </source>
</evidence>
<reference evidence="11 12" key="1">
    <citation type="journal article" date="2022" name="bioRxiv">
        <title>Genomics of Preaxostyla Flagellates Illuminates Evolutionary Transitions and the Path Towards Mitochondrial Loss.</title>
        <authorList>
            <person name="Novak L.V.F."/>
            <person name="Treitli S.C."/>
            <person name="Pyrih J."/>
            <person name="Halakuc P."/>
            <person name="Pipaliya S.V."/>
            <person name="Vacek V."/>
            <person name="Brzon O."/>
            <person name="Soukal P."/>
            <person name="Eme L."/>
            <person name="Dacks J.B."/>
            <person name="Karnkowska A."/>
            <person name="Elias M."/>
            <person name="Hampl V."/>
        </authorList>
    </citation>
    <scope>NUCLEOTIDE SEQUENCE [LARGE SCALE GENOMIC DNA]</scope>
    <source>
        <strain evidence="11">NAU3</strain>
        <tissue evidence="11">Gut</tissue>
    </source>
</reference>
<dbReference type="Pfam" id="PF00262">
    <property type="entry name" value="Calreticulin"/>
    <property type="match status" value="2"/>
</dbReference>
<organism evidence="11 12">
    <name type="scientific">Blattamonas nauphoetae</name>
    <dbReference type="NCBI Taxonomy" id="2049346"/>
    <lineage>
        <taxon>Eukaryota</taxon>
        <taxon>Metamonada</taxon>
        <taxon>Preaxostyla</taxon>
        <taxon>Oxymonadida</taxon>
        <taxon>Blattamonas</taxon>
    </lineage>
</organism>
<dbReference type="PRINTS" id="PR00626">
    <property type="entry name" value="CALRETICULIN"/>
</dbReference>
<keyword evidence="6" id="KW-0862">Zinc</keyword>
<dbReference type="InterPro" id="IPR018124">
    <property type="entry name" value="Calret/calnex_CS"/>
</dbReference>
<feature type="signal peptide" evidence="9">
    <location>
        <begin position="1"/>
        <end position="17"/>
    </location>
</feature>
<keyword evidence="5 9" id="KW-0256">Endoplasmic reticulum</keyword>
<keyword evidence="4" id="KW-0430">Lectin</keyword>
<keyword evidence="8 9" id="KW-0143">Chaperone</keyword>
<keyword evidence="12" id="KW-1185">Reference proteome</keyword>
<name>A0ABQ9YEM3_9EUKA</name>
<dbReference type="PANTHER" id="PTHR11073">
    <property type="entry name" value="CALRETICULIN AND CALNEXIN"/>
    <property type="match status" value="1"/>
</dbReference>
<dbReference type="Proteomes" id="UP001281761">
    <property type="component" value="Unassembled WGS sequence"/>
</dbReference>
<dbReference type="InterPro" id="IPR009033">
    <property type="entry name" value="Calreticulin/calnexin_P_dom_sf"/>
</dbReference>
<proteinExistence type="inferred from homology"/>
<feature type="chain" id="PRO_5045007355" evidence="9">
    <location>
        <begin position="18"/>
        <end position="406"/>
    </location>
</feature>